<dbReference type="PANTHER" id="PTHR10030">
    <property type="entry name" value="ALPHA-L-FUCOSIDASE"/>
    <property type="match status" value="1"/>
</dbReference>
<dbReference type="InterPro" id="IPR008979">
    <property type="entry name" value="Galactose-bd-like_sf"/>
</dbReference>
<dbReference type="Gene3D" id="3.20.20.80">
    <property type="entry name" value="Glycosidases"/>
    <property type="match status" value="1"/>
</dbReference>
<keyword evidence="3" id="KW-0732">Signal</keyword>
<keyword evidence="5" id="KW-0326">Glycosidase</keyword>
<keyword evidence="8" id="KW-1185">Reference proteome</keyword>
<dbReference type="Proteomes" id="UP000076532">
    <property type="component" value="Unassembled WGS sequence"/>
</dbReference>
<reference evidence="7 8" key="1">
    <citation type="journal article" date="2016" name="Mol. Biol. Evol.">
        <title>Comparative Genomics of Early-Diverging Mushroom-Forming Fungi Provides Insights into the Origins of Lignocellulose Decay Capabilities.</title>
        <authorList>
            <person name="Nagy L.G."/>
            <person name="Riley R."/>
            <person name="Tritt A."/>
            <person name="Adam C."/>
            <person name="Daum C."/>
            <person name="Floudas D."/>
            <person name="Sun H."/>
            <person name="Yadav J.S."/>
            <person name="Pangilinan J."/>
            <person name="Larsson K.H."/>
            <person name="Matsuura K."/>
            <person name="Barry K."/>
            <person name="Labutti K."/>
            <person name="Kuo R."/>
            <person name="Ohm R.A."/>
            <person name="Bhattacharya S.S."/>
            <person name="Shirouzu T."/>
            <person name="Yoshinaga Y."/>
            <person name="Martin F.M."/>
            <person name="Grigoriev I.V."/>
            <person name="Hibbett D.S."/>
        </authorList>
    </citation>
    <scope>NUCLEOTIDE SEQUENCE [LARGE SCALE GENOMIC DNA]</scope>
    <source>
        <strain evidence="7 8">CBS 109695</strain>
    </source>
</reference>
<dbReference type="InterPro" id="IPR000933">
    <property type="entry name" value="Glyco_hydro_29"/>
</dbReference>
<dbReference type="AlphaFoldDB" id="A0A166NZP7"/>
<dbReference type="SUPFAM" id="SSF51445">
    <property type="entry name" value="(Trans)glycosidases"/>
    <property type="match status" value="1"/>
</dbReference>
<sequence length="470" mass="53088">MTATSPASAPEPYHELTRLSDLQQAFLDLRLCMFIHFNIATYQDLEWGDEWQPVSAFNPSKLDTDQWADAAISAGMQGAFLTAKHHDGFCIWPTKTGTDSVIHTPSKVDVIDAYVKSFRKRGLAVGFHYSILDKRNDIRHFNITPAKVQLVKDQLTELLTNYGEINMIIFDGWEAPWGRIPYTEFPFDDIYRLVKSLQPNCLITDLNASHYPSSGLFYGDIKAFEQNAGQVLPSKNHLPAFSCVTLTDGWFWKLSDVHGRLKSTKQVVDEWLIPQNKQHCTLIVNAPPNREGRLEKNLVHALKEIGKAWKHPGPAHALKGTWSPITTNSVSQGVAIRGSKCADTYGPDLANDGIPGHTWYTAHHEKHGWLELTFPALTAYNTLVIVEPIGRFHDYPTTRIGEFFWECDDEKGGWQVLIHSKEGADAVTIFKIPRTLSKQLRLRFEVARDTAHICEISAYDEPERVPVAQL</sequence>
<keyword evidence="4 7" id="KW-0378">Hydrolase</keyword>
<dbReference type="STRING" id="436010.A0A166NZP7"/>
<dbReference type="InterPro" id="IPR017853">
    <property type="entry name" value="GH"/>
</dbReference>
<evidence type="ECO:0000259" key="6">
    <source>
        <dbReference type="Pfam" id="PF01120"/>
    </source>
</evidence>
<evidence type="ECO:0000256" key="1">
    <source>
        <dbReference type="ARBA" id="ARBA00007951"/>
    </source>
</evidence>
<dbReference type="EMBL" id="KV417520">
    <property type="protein sequence ID" value="KZP25546.1"/>
    <property type="molecule type" value="Genomic_DNA"/>
</dbReference>
<dbReference type="GO" id="GO:0004560">
    <property type="term" value="F:alpha-L-fucosidase activity"/>
    <property type="evidence" value="ECO:0007669"/>
    <property type="project" value="UniProtKB-EC"/>
</dbReference>
<organism evidence="7 8">
    <name type="scientific">Athelia psychrophila</name>
    <dbReference type="NCBI Taxonomy" id="1759441"/>
    <lineage>
        <taxon>Eukaryota</taxon>
        <taxon>Fungi</taxon>
        <taxon>Dikarya</taxon>
        <taxon>Basidiomycota</taxon>
        <taxon>Agaricomycotina</taxon>
        <taxon>Agaricomycetes</taxon>
        <taxon>Agaricomycetidae</taxon>
        <taxon>Atheliales</taxon>
        <taxon>Atheliaceae</taxon>
        <taxon>Athelia</taxon>
    </lineage>
</organism>
<dbReference type="SUPFAM" id="SSF49785">
    <property type="entry name" value="Galactose-binding domain-like"/>
    <property type="match status" value="1"/>
</dbReference>
<dbReference type="GO" id="GO:0006004">
    <property type="term" value="P:fucose metabolic process"/>
    <property type="evidence" value="ECO:0007669"/>
    <property type="project" value="TreeGrafter"/>
</dbReference>
<name>A0A166NZP7_9AGAM</name>
<feature type="domain" description="Glycoside hydrolase family 29 N-terminal" evidence="6">
    <location>
        <begin position="42"/>
        <end position="307"/>
    </location>
</feature>
<dbReference type="OrthoDB" id="6039950at2759"/>
<dbReference type="Gene3D" id="2.60.120.260">
    <property type="entry name" value="Galactose-binding domain-like"/>
    <property type="match status" value="1"/>
</dbReference>
<dbReference type="InterPro" id="IPR057739">
    <property type="entry name" value="Glyco_hydro_29_N"/>
</dbReference>
<gene>
    <name evidence="7" type="ORF">FIBSPDRAFT_783102</name>
</gene>
<dbReference type="EC" id="3.2.1.51" evidence="2"/>
<protein>
    <recommendedName>
        <fullName evidence="2">alpha-L-fucosidase</fullName>
        <ecNumber evidence="2">3.2.1.51</ecNumber>
    </recommendedName>
</protein>
<dbReference type="GO" id="GO:0016139">
    <property type="term" value="P:glycoside catabolic process"/>
    <property type="evidence" value="ECO:0007669"/>
    <property type="project" value="TreeGrafter"/>
</dbReference>
<evidence type="ECO:0000256" key="5">
    <source>
        <dbReference type="ARBA" id="ARBA00023295"/>
    </source>
</evidence>
<evidence type="ECO:0000313" key="7">
    <source>
        <dbReference type="EMBL" id="KZP25546.1"/>
    </source>
</evidence>
<dbReference type="PANTHER" id="PTHR10030:SF37">
    <property type="entry name" value="ALPHA-L-FUCOSIDASE-RELATED"/>
    <property type="match status" value="1"/>
</dbReference>
<dbReference type="SMART" id="SM00812">
    <property type="entry name" value="Alpha_L_fucos"/>
    <property type="match status" value="1"/>
</dbReference>
<proteinExistence type="inferred from homology"/>
<dbReference type="Pfam" id="PF01120">
    <property type="entry name" value="Alpha_L_fucos"/>
    <property type="match status" value="1"/>
</dbReference>
<evidence type="ECO:0000256" key="4">
    <source>
        <dbReference type="ARBA" id="ARBA00022801"/>
    </source>
</evidence>
<evidence type="ECO:0000256" key="3">
    <source>
        <dbReference type="ARBA" id="ARBA00022729"/>
    </source>
</evidence>
<evidence type="ECO:0000256" key="2">
    <source>
        <dbReference type="ARBA" id="ARBA00012662"/>
    </source>
</evidence>
<evidence type="ECO:0000313" key="8">
    <source>
        <dbReference type="Proteomes" id="UP000076532"/>
    </source>
</evidence>
<accession>A0A166NZP7</accession>
<comment type="similarity">
    <text evidence="1">Belongs to the glycosyl hydrolase 29 family.</text>
</comment>